<comment type="similarity">
    <text evidence="7 8">Belongs to the formate--tetrahydrofolate ligase family.</text>
</comment>
<dbReference type="EMBL" id="JQBK01000036">
    <property type="protein sequence ID" value="KRN83796.1"/>
    <property type="molecule type" value="Genomic_DNA"/>
</dbReference>
<keyword evidence="3 8" id="KW-0436">Ligase</keyword>
<organism evidence="9 10">
    <name type="scientific">Ligilactobacillus acidipiscis</name>
    <dbReference type="NCBI Taxonomy" id="89059"/>
    <lineage>
        <taxon>Bacteria</taxon>
        <taxon>Bacillati</taxon>
        <taxon>Bacillota</taxon>
        <taxon>Bacilli</taxon>
        <taxon>Lactobacillales</taxon>
        <taxon>Lactobacillaceae</taxon>
        <taxon>Ligilactobacillus</taxon>
    </lineage>
</organism>
<evidence type="ECO:0000256" key="7">
    <source>
        <dbReference type="ARBA" id="ARBA00061363"/>
    </source>
</evidence>
<dbReference type="STRING" id="89059.LAC1533_1259"/>
<reference evidence="9 10" key="1">
    <citation type="journal article" date="2015" name="Genome Announc.">
        <title>Expanding the biotechnology potential of lactobacilli through comparative genomics of 213 strains and associated genera.</title>
        <authorList>
            <person name="Sun Z."/>
            <person name="Harris H.M."/>
            <person name="McCann A."/>
            <person name="Guo C."/>
            <person name="Argimon S."/>
            <person name="Zhang W."/>
            <person name="Yang X."/>
            <person name="Jeffery I.B."/>
            <person name="Cooney J.C."/>
            <person name="Kagawa T.F."/>
            <person name="Liu W."/>
            <person name="Song Y."/>
            <person name="Salvetti E."/>
            <person name="Wrobel A."/>
            <person name="Rasinkangas P."/>
            <person name="Parkhill J."/>
            <person name="Rea M.C."/>
            <person name="O'Sullivan O."/>
            <person name="Ritari J."/>
            <person name="Douillard F.P."/>
            <person name="Paul Ross R."/>
            <person name="Yang R."/>
            <person name="Briner A.E."/>
            <person name="Felis G.E."/>
            <person name="de Vos W.M."/>
            <person name="Barrangou R."/>
            <person name="Klaenhammer T.R."/>
            <person name="Caufield P.W."/>
            <person name="Cui Y."/>
            <person name="Zhang H."/>
            <person name="O'Toole P.W."/>
        </authorList>
    </citation>
    <scope>NUCLEOTIDE SEQUENCE [LARGE SCALE GENOMIC DNA]</scope>
    <source>
        <strain evidence="9 10">DSM 15353</strain>
    </source>
</reference>
<accession>A0A0R2KBT0</accession>
<dbReference type="GO" id="GO:0004329">
    <property type="term" value="F:formate-tetrahydrofolate ligase activity"/>
    <property type="evidence" value="ECO:0007669"/>
    <property type="project" value="UniProtKB-UniRule"/>
</dbReference>
<dbReference type="HAMAP" id="MF_01543">
    <property type="entry name" value="FTHFS"/>
    <property type="match status" value="1"/>
</dbReference>
<dbReference type="Gene3D" id="3.10.410.10">
    <property type="entry name" value="Formyltetrahydrofolate synthetase, domain 3"/>
    <property type="match status" value="1"/>
</dbReference>
<gene>
    <name evidence="8" type="primary">fhs</name>
    <name evidence="9" type="ORF">IV43_GL001327</name>
</gene>
<evidence type="ECO:0000256" key="4">
    <source>
        <dbReference type="ARBA" id="ARBA00022741"/>
    </source>
</evidence>
<evidence type="ECO:0000256" key="3">
    <source>
        <dbReference type="ARBA" id="ARBA00022598"/>
    </source>
</evidence>
<dbReference type="RefSeq" id="WP_010494242.1">
    <property type="nucleotide sequence ID" value="NZ_JQBK01000036.1"/>
</dbReference>
<dbReference type="NCBIfam" id="NF010030">
    <property type="entry name" value="PRK13505.1"/>
    <property type="match status" value="1"/>
</dbReference>
<evidence type="ECO:0000256" key="8">
    <source>
        <dbReference type="HAMAP-Rule" id="MF_01543"/>
    </source>
</evidence>
<dbReference type="Gene3D" id="3.40.50.300">
    <property type="entry name" value="P-loop containing nucleotide triphosphate hydrolases"/>
    <property type="match status" value="1"/>
</dbReference>
<keyword evidence="4 8" id="KW-0547">Nucleotide-binding</keyword>
<dbReference type="EC" id="6.3.4.3" evidence="8"/>
<comment type="pathway">
    <text evidence="1 8">One-carbon metabolism; tetrahydrofolate interconversion.</text>
</comment>
<name>A0A0R2KBT0_9LACO</name>
<evidence type="ECO:0000256" key="6">
    <source>
        <dbReference type="ARBA" id="ARBA00049033"/>
    </source>
</evidence>
<evidence type="ECO:0000313" key="9">
    <source>
        <dbReference type="EMBL" id="KRN83796.1"/>
    </source>
</evidence>
<protein>
    <recommendedName>
        <fullName evidence="8">Formate--tetrahydrofolate ligase</fullName>
        <ecNumber evidence="8">6.3.4.3</ecNumber>
    </recommendedName>
    <alternativeName>
        <fullName evidence="8">Formyltetrahydrofolate synthetase</fullName>
        <shortName evidence="8">FHS</shortName>
        <shortName evidence="8">FTHFS</shortName>
    </alternativeName>
</protein>
<evidence type="ECO:0000256" key="2">
    <source>
        <dbReference type="ARBA" id="ARBA00022563"/>
    </source>
</evidence>
<dbReference type="InterPro" id="IPR020628">
    <property type="entry name" value="Formate_THF_ligase_CS"/>
</dbReference>
<dbReference type="SUPFAM" id="SSF52540">
    <property type="entry name" value="P-loop containing nucleoside triphosphate hydrolases"/>
    <property type="match status" value="1"/>
</dbReference>
<evidence type="ECO:0000256" key="5">
    <source>
        <dbReference type="ARBA" id="ARBA00022840"/>
    </source>
</evidence>
<evidence type="ECO:0000313" key="10">
    <source>
        <dbReference type="Proteomes" id="UP000051491"/>
    </source>
</evidence>
<dbReference type="PATRIC" id="fig|89059.3.peg.1425"/>
<dbReference type="PROSITE" id="PS00722">
    <property type="entry name" value="FTHFS_2"/>
    <property type="match status" value="1"/>
</dbReference>
<dbReference type="Pfam" id="PF01268">
    <property type="entry name" value="FTHFS"/>
    <property type="match status" value="1"/>
</dbReference>
<dbReference type="GO" id="GO:0035999">
    <property type="term" value="P:tetrahydrofolate interconversion"/>
    <property type="evidence" value="ECO:0007669"/>
    <property type="project" value="UniProtKB-UniRule"/>
</dbReference>
<dbReference type="UniPathway" id="UPA00193"/>
<dbReference type="Proteomes" id="UP000051491">
    <property type="component" value="Unassembled WGS sequence"/>
</dbReference>
<dbReference type="FunFam" id="3.30.1510.10:FF:000001">
    <property type="entry name" value="Formate--tetrahydrofolate ligase"/>
    <property type="match status" value="1"/>
</dbReference>
<evidence type="ECO:0000256" key="1">
    <source>
        <dbReference type="ARBA" id="ARBA00004777"/>
    </source>
</evidence>
<dbReference type="FunFam" id="3.10.410.10:FF:000001">
    <property type="entry name" value="Putative formate--tetrahydrofolate ligase"/>
    <property type="match status" value="1"/>
</dbReference>
<proteinExistence type="inferred from homology"/>
<sequence>MKDIEIAQQAELWPINKVAQDAGIPLEKIEPYGHFKAKIDLPLNVKRVPKRSGKLILVTAVSPTPAGEGKSTITIGLGDALKAAGKKTMIALREPSMGPVMGAKGGATGGGFAQVLPMEDINLHFTGDMHALTSANNTLAALIDNHIYQGNELNIDPRRVVWKRALDINDRALRNIVIGLGGTTSGIVRQDGFDITVASELMAVLCLATDIEDLKERIAKILVGYTYDGQAVTVGDLQVQGAITTILKDALKPNLVQTLEHTPTLVHGGPFANIAHGCNSVLATKTALELADYTVTEAGFGSDLGAEKFLDIKTPVLGKMPDTIVIVATVRALKMNGGLSKNELNEENIAALKAGYSNLARHIHSMQRYGVPVVVAINRFVTDTDQELDCLQELCRTQGVVAQLANVWEQGGAGAQKLAQAVIASCDEKSEFTPLYSQKMTLAEKITTIVTQIYGGSDVVYAPKARKQLKEFAKHGWDQLPVCMAKTQYSFSDDPKLLGAPQGFSIHVREFVPKLGAGFIVALTGNVLTMPGLPAKPAADQINIDYLGKISGLF</sequence>
<keyword evidence="5 8" id="KW-0067">ATP-binding</keyword>
<keyword evidence="2 8" id="KW-0554">One-carbon metabolism</keyword>
<dbReference type="CDD" id="cd00477">
    <property type="entry name" value="FTHFS"/>
    <property type="match status" value="1"/>
</dbReference>
<dbReference type="InterPro" id="IPR027417">
    <property type="entry name" value="P-loop_NTPase"/>
</dbReference>
<comment type="catalytic activity">
    <reaction evidence="6 8">
        <text>(6S)-5,6,7,8-tetrahydrofolate + formate + ATP = (6R)-10-formyltetrahydrofolate + ADP + phosphate</text>
        <dbReference type="Rhea" id="RHEA:20221"/>
        <dbReference type="ChEBI" id="CHEBI:15740"/>
        <dbReference type="ChEBI" id="CHEBI:30616"/>
        <dbReference type="ChEBI" id="CHEBI:43474"/>
        <dbReference type="ChEBI" id="CHEBI:57453"/>
        <dbReference type="ChEBI" id="CHEBI:195366"/>
        <dbReference type="ChEBI" id="CHEBI:456216"/>
        <dbReference type="EC" id="6.3.4.3"/>
    </reaction>
</comment>
<dbReference type="Gene3D" id="3.30.1510.10">
    <property type="entry name" value="Domain 2, N(10)-formyltetrahydrofolate synthetase"/>
    <property type="match status" value="1"/>
</dbReference>
<dbReference type="AlphaFoldDB" id="A0A0R2KBT0"/>
<dbReference type="InterPro" id="IPR000559">
    <property type="entry name" value="Formate_THF_ligase"/>
</dbReference>
<dbReference type="GO" id="GO:0005524">
    <property type="term" value="F:ATP binding"/>
    <property type="evidence" value="ECO:0007669"/>
    <property type="project" value="UniProtKB-UniRule"/>
</dbReference>
<comment type="caution">
    <text evidence="9">The sequence shown here is derived from an EMBL/GenBank/DDBJ whole genome shotgun (WGS) entry which is preliminary data.</text>
</comment>
<feature type="binding site" evidence="8">
    <location>
        <begin position="64"/>
        <end position="71"/>
    </location>
    <ligand>
        <name>ATP</name>
        <dbReference type="ChEBI" id="CHEBI:30616"/>
    </ligand>
</feature>
<dbReference type="OrthoDB" id="9761733at2"/>